<protein>
    <submittedName>
        <fullName evidence="2">DUF2834 domain-containing protein</fullName>
    </submittedName>
</protein>
<feature type="transmembrane region" description="Helical" evidence="1">
    <location>
        <begin position="6"/>
        <end position="27"/>
    </location>
</feature>
<dbReference type="EMBL" id="JAGSPN010000004">
    <property type="protein sequence ID" value="MBR7781896.1"/>
    <property type="molecule type" value="Genomic_DNA"/>
</dbReference>
<proteinExistence type="predicted"/>
<reference evidence="2" key="1">
    <citation type="submission" date="2021-04" db="EMBL/GenBank/DDBJ databases">
        <title>novel species isolated from subtropical streams in China.</title>
        <authorList>
            <person name="Lu H."/>
        </authorList>
    </citation>
    <scope>NUCLEOTIDE SEQUENCE</scope>
    <source>
        <strain evidence="2">LFS511W</strain>
    </source>
</reference>
<keyword evidence="1" id="KW-0472">Membrane</keyword>
<name>A0A941DNB3_9BURK</name>
<keyword evidence="1" id="KW-1133">Transmembrane helix</keyword>
<dbReference type="Proteomes" id="UP000680067">
    <property type="component" value="Unassembled WGS sequence"/>
</dbReference>
<keyword evidence="1" id="KW-0812">Transmembrane</keyword>
<dbReference type="RefSeq" id="WP_212687252.1">
    <property type="nucleotide sequence ID" value="NZ_JAGSPN010000004.1"/>
</dbReference>
<evidence type="ECO:0000256" key="1">
    <source>
        <dbReference type="SAM" id="Phobius"/>
    </source>
</evidence>
<accession>A0A941DNB3</accession>
<feature type="transmembrane region" description="Helical" evidence="1">
    <location>
        <begin position="39"/>
        <end position="66"/>
    </location>
</feature>
<feature type="transmembrane region" description="Helical" evidence="1">
    <location>
        <begin position="78"/>
        <end position="97"/>
    </location>
</feature>
<evidence type="ECO:0000313" key="2">
    <source>
        <dbReference type="EMBL" id="MBR7781896.1"/>
    </source>
</evidence>
<comment type="caution">
    <text evidence="2">The sequence shown here is derived from an EMBL/GenBank/DDBJ whole genome shotgun (WGS) entry which is preliminary data.</text>
</comment>
<gene>
    <name evidence="2" type="ORF">KDM89_07080</name>
</gene>
<keyword evidence="3" id="KW-1185">Reference proteome</keyword>
<sequence>MKRSTLYYLFALAGLIITWIFNAQYLIQGGSVEPAAFFGAAMLTPLTTAITLDVYWSAIVFSIWMLTDAKEKAIPLRWLYIVICFCIGLAIALPLYLGVREQRKEKACSGTNLAGMTTPV</sequence>
<evidence type="ECO:0000313" key="3">
    <source>
        <dbReference type="Proteomes" id="UP000680067"/>
    </source>
</evidence>
<dbReference type="InterPro" id="IPR021362">
    <property type="entry name" value="DUF2834"/>
</dbReference>
<dbReference type="Pfam" id="PF11196">
    <property type="entry name" value="DUF2834"/>
    <property type="match status" value="1"/>
</dbReference>
<organism evidence="2 3">
    <name type="scientific">Undibacterium luofuense</name>
    <dbReference type="NCBI Taxonomy" id="2828733"/>
    <lineage>
        <taxon>Bacteria</taxon>
        <taxon>Pseudomonadati</taxon>
        <taxon>Pseudomonadota</taxon>
        <taxon>Betaproteobacteria</taxon>
        <taxon>Burkholderiales</taxon>
        <taxon>Oxalobacteraceae</taxon>
        <taxon>Undibacterium</taxon>
    </lineage>
</organism>
<dbReference type="AlphaFoldDB" id="A0A941DNB3"/>